<feature type="region of interest" description="Disordered" evidence="1">
    <location>
        <begin position="1"/>
        <end position="69"/>
    </location>
</feature>
<proteinExistence type="predicted"/>
<gene>
    <name evidence="2" type="ORF">Pfra01_002343000</name>
</gene>
<feature type="compositionally biased region" description="Basic and acidic residues" evidence="1">
    <location>
        <begin position="174"/>
        <end position="188"/>
    </location>
</feature>
<protein>
    <submittedName>
        <fullName evidence="2">Unnamed protein product</fullName>
    </submittedName>
</protein>
<keyword evidence="3" id="KW-1185">Reference proteome</keyword>
<evidence type="ECO:0000313" key="3">
    <source>
        <dbReference type="Proteomes" id="UP001165121"/>
    </source>
</evidence>
<feature type="compositionally biased region" description="Polar residues" evidence="1">
    <location>
        <begin position="1"/>
        <end position="12"/>
    </location>
</feature>
<feature type="compositionally biased region" description="Polar residues" evidence="1">
    <location>
        <begin position="22"/>
        <end position="32"/>
    </location>
</feature>
<dbReference type="Proteomes" id="UP001165121">
    <property type="component" value="Unassembled WGS sequence"/>
</dbReference>
<feature type="compositionally biased region" description="Acidic residues" evidence="1">
    <location>
        <begin position="108"/>
        <end position="119"/>
    </location>
</feature>
<feature type="compositionally biased region" description="Low complexity" evidence="1">
    <location>
        <begin position="472"/>
        <end position="486"/>
    </location>
</feature>
<organism evidence="2 3">
    <name type="scientific">Phytophthora fragariaefolia</name>
    <dbReference type="NCBI Taxonomy" id="1490495"/>
    <lineage>
        <taxon>Eukaryota</taxon>
        <taxon>Sar</taxon>
        <taxon>Stramenopiles</taxon>
        <taxon>Oomycota</taxon>
        <taxon>Peronosporomycetes</taxon>
        <taxon>Peronosporales</taxon>
        <taxon>Peronosporaceae</taxon>
        <taxon>Phytophthora</taxon>
    </lineage>
</organism>
<feature type="compositionally biased region" description="Basic residues" evidence="1">
    <location>
        <begin position="150"/>
        <end position="160"/>
    </location>
</feature>
<comment type="caution">
    <text evidence="2">The sequence shown here is derived from an EMBL/GenBank/DDBJ whole genome shotgun (WGS) entry which is preliminary data.</text>
</comment>
<accession>A0A9W6Y8Y0</accession>
<feature type="region of interest" description="Disordered" evidence="1">
    <location>
        <begin position="386"/>
        <end position="495"/>
    </location>
</feature>
<feature type="region of interest" description="Disordered" evidence="1">
    <location>
        <begin position="102"/>
        <end position="188"/>
    </location>
</feature>
<evidence type="ECO:0000313" key="2">
    <source>
        <dbReference type="EMBL" id="GMF55576.1"/>
    </source>
</evidence>
<dbReference type="AlphaFoldDB" id="A0A9W6Y8Y0"/>
<reference evidence="2" key="1">
    <citation type="submission" date="2023-04" db="EMBL/GenBank/DDBJ databases">
        <title>Phytophthora fragariaefolia NBRC 109709.</title>
        <authorList>
            <person name="Ichikawa N."/>
            <person name="Sato H."/>
            <person name="Tonouchi N."/>
        </authorList>
    </citation>
    <scope>NUCLEOTIDE SEQUENCE</scope>
    <source>
        <strain evidence="2">NBRC 109709</strain>
    </source>
</reference>
<name>A0A9W6Y8Y0_9STRA</name>
<evidence type="ECO:0000256" key="1">
    <source>
        <dbReference type="SAM" id="MobiDB-lite"/>
    </source>
</evidence>
<feature type="compositionally biased region" description="Basic and acidic residues" evidence="1">
    <location>
        <begin position="386"/>
        <end position="445"/>
    </location>
</feature>
<dbReference type="EMBL" id="BSXT01003764">
    <property type="protein sequence ID" value="GMF55576.1"/>
    <property type="molecule type" value="Genomic_DNA"/>
</dbReference>
<sequence>MTKESSSPSRGSPATAGGSPAERSNSASQLAADTTVDVARSVQFEDDDARGQGYDEEDEDDEEKEEVDVEYVKSTAELLGEVEELSLQVSWMGNPRPVERNLVAELDASADDEDDEDDQGVVQGERPPPIPRATPNADTPSANEDSRMLTPKKGKPRGGRYNHLYDASDEAELGDSRDDSADLRGDRDETVKDQIRRLSYDEAERDSSQYLELRTHFSLDKVAEFEGKRYRSDASLQWLKRFIYEMKGTHMPQNPWCEPFSLSLGRAVKSWYHQLPKKTQQRWSILSEAFLYYYCSQFDQSARTRYYSARRSDFLIRLNGYARIAKIQYEKGGADAADHVEQFLLYCGDDGIMDLLYPLQLADIQRVEQIINKKILGEKRKKQRDRLVASRVGEARRNDGPQRRDVSRRCGIRRDHRDGRRDETHESRRDDRRSRRDDSRERRVTVADATVDDLYSGGEPRQLSRRSHSRDSSSSASAYGLSGDSGSDSDHSWNYVDVGAVSDRPAANSDLATGRRDS</sequence>
<feature type="compositionally biased region" description="Acidic residues" evidence="1">
    <location>
        <begin position="44"/>
        <end position="69"/>
    </location>
</feature>